<sequence length="297" mass="32866">MSHLGVAAPLVDDGSLNTLSQDVTLDGLHSLAPRSPNNAYDVMVHLEGRAFTCTHLNGQLIRVIKSTTAQLGFLNIGLVLAADICEHYHFDDCKWWIREIQWGINAIFSIAAAHGAVNGADGVSPDQELQLLHDDRFNYDLVEEVDILAITYQKRSNDEPHLMHRSIVRGIKNEGFTHDVAFNHYTNGGTVLHLGGPNETLAADPSRLSKRAGFGHEGFKISFTTRQGSALTKDEQDQMANDIARDWSERVFQATEYIGLVKDGHKADFYYRIIPELQGFGLNYESVDVCGGMASLL</sequence>
<reference evidence="1" key="1">
    <citation type="submission" date="2019-04" db="EMBL/GenBank/DDBJ databases">
        <title>Friends and foes A comparative genomics studyof 23 Aspergillus species from section Flavi.</title>
        <authorList>
            <consortium name="DOE Joint Genome Institute"/>
            <person name="Kjaerbolling I."/>
            <person name="Vesth T."/>
            <person name="Frisvad J.C."/>
            <person name="Nybo J.L."/>
            <person name="Theobald S."/>
            <person name="Kildgaard S."/>
            <person name="Isbrandt T."/>
            <person name="Kuo A."/>
            <person name="Sato A."/>
            <person name="Lyhne E.K."/>
            <person name="Kogle M.E."/>
            <person name="Wiebenga A."/>
            <person name="Kun R.S."/>
            <person name="Lubbers R.J."/>
            <person name="Makela M.R."/>
            <person name="Barry K."/>
            <person name="Chovatia M."/>
            <person name="Clum A."/>
            <person name="Daum C."/>
            <person name="Haridas S."/>
            <person name="He G."/>
            <person name="LaButti K."/>
            <person name="Lipzen A."/>
            <person name="Mondo S."/>
            <person name="Riley R."/>
            <person name="Salamov A."/>
            <person name="Simmons B.A."/>
            <person name="Magnuson J.K."/>
            <person name="Henrissat B."/>
            <person name="Mortensen U.H."/>
            <person name="Larsen T.O."/>
            <person name="Devries R.P."/>
            <person name="Grigoriev I.V."/>
            <person name="Machida M."/>
            <person name="Baker S.E."/>
            <person name="Andersen M.R."/>
        </authorList>
    </citation>
    <scope>NUCLEOTIDE SEQUENCE [LARGE SCALE GENOMIC DNA]</scope>
    <source>
        <strain evidence="1">IBT 14317</strain>
    </source>
</reference>
<accession>A0A5N7BZ25</accession>
<name>A0A5N7BZ25_PETAA</name>
<dbReference type="AlphaFoldDB" id="A0A5N7BZ25"/>
<dbReference type="Proteomes" id="UP000326877">
    <property type="component" value="Unassembled WGS sequence"/>
</dbReference>
<dbReference type="EMBL" id="ML735299">
    <property type="protein sequence ID" value="KAE8387086.1"/>
    <property type="molecule type" value="Genomic_DNA"/>
</dbReference>
<gene>
    <name evidence="1" type="ORF">BDV23DRAFT_186659</name>
</gene>
<organism evidence="1">
    <name type="scientific">Petromyces alliaceus</name>
    <name type="common">Aspergillus alliaceus</name>
    <dbReference type="NCBI Taxonomy" id="209559"/>
    <lineage>
        <taxon>Eukaryota</taxon>
        <taxon>Fungi</taxon>
        <taxon>Dikarya</taxon>
        <taxon>Ascomycota</taxon>
        <taxon>Pezizomycotina</taxon>
        <taxon>Eurotiomycetes</taxon>
        <taxon>Eurotiomycetidae</taxon>
        <taxon>Eurotiales</taxon>
        <taxon>Aspergillaceae</taxon>
        <taxon>Aspergillus</taxon>
        <taxon>Aspergillus subgen. Circumdati</taxon>
    </lineage>
</organism>
<proteinExistence type="predicted"/>
<dbReference type="OrthoDB" id="4726568at2759"/>
<protein>
    <submittedName>
        <fullName evidence="1">Uncharacterized protein</fullName>
    </submittedName>
</protein>
<evidence type="ECO:0000313" key="1">
    <source>
        <dbReference type="EMBL" id="KAE8387086.1"/>
    </source>
</evidence>